<reference evidence="7" key="2">
    <citation type="journal article" date="2021" name="PeerJ">
        <title>Extensive microbial diversity within the chicken gut microbiome revealed by metagenomics and culture.</title>
        <authorList>
            <person name="Gilroy R."/>
            <person name="Ravi A."/>
            <person name="Getino M."/>
            <person name="Pursley I."/>
            <person name="Horton D.L."/>
            <person name="Alikhan N.F."/>
            <person name="Baker D."/>
            <person name="Gharbi K."/>
            <person name="Hall N."/>
            <person name="Watson M."/>
            <person name="Adriaenssens E.M."/>
            <person name="Foster-Nyarko E."/>
            <person name="Jarju S."/>
            <person name="Secka A."/>
            <person name="Antonio M."/>
            <person name="Oren A."/>
            <person name="Chaudhuri R.R."/>
            <person name="La Ragione R."/>
            <person name="Hildebrand F."/>
            <person name="Pallen M.J."/>
        </authorList>
    </citation>
    <scope>NUCLEOTIDE SEQUENCE</scope>
    <source>
        <strain evidence="7">CHK157-1446</strain>
    </source>
</reference>
<evidence type="ECO:0000256" key="6">
    <source>
        <dbReference type="ARBA" id="ARBA00044538"/>
    </source>
</evidence>
<dbReference type="SUPFAM" id="SSF118010">
    <property type="entry name" value="TM1457-like"/>
    <property type="match status" value="1"/>
</dbReference>
<keyword evidence="2 7" id="KW-0645">Protease</keyword>
<evidence type="ECO:0000313" key="8">
    <source>
        <dbReference type="Proteomes" id="UP000823982"/>
    </source>
</evidence>
<protein>
    <recommendedName>
        <fullName evidence="6">Ribosomal processing cysteine protease Prp</fullName>
    </recommendedName>
</protein>
<sequence length="98" mass="10305">MSRSGSCVGFSVKGHSGYSDSGSDIVCASVSSAVMLAVNTAADYFSVDLGLDVSDGNICCKVKEASETSDKLMASLRAHLEEVSKEFPDYLKVNISEV</sequence>
<evidence type="ECO:0000256" key="2">
    <source>
        <dbReference type="ARBA" id="ARBA00022670"/>
    </source>
</evidence>
<proteinExistence type="inferred from homology"/>
<evidence type="ECO:0000256" key="3">
    <source>
        <dbReference type="ARBA" id="ARBA00022801"/>
    </source>
</evidence>
<comment type="similarity">
    <text evidence="5">Belongs to the Prp family.</text>
</comment>
<dbReference type="AlphaFoldDB" id="A0A9D1JIA0"/>
<dbReference type="GO" id="GO:0008234">
    <property type="term" value="F:cysteine-type peptidase activity"/>
    <property type="evidence" value="ECO:0007669"/>
    <property type="project" value="UniProtKB-KW"/>
</dbReference>
<reference evidence="7" key="1">
    <citation type="submission" date="2020-10" db="EMBL/GenBank/DDBJ databases">
        <authorList>
            <person name="Gilroy R."/>
        </authorList>
    </citation>
    <scope>NUCLEOTIDE SEQUENCE</scope>
    <source>
        <strain evidence="7">CHK157-1446</strain>
    </source>
</reference>
<dbReference type="GO" id="GO:0006508">
    <property type="term" value="P:proteolysis"/>
    <property type="evidence" value="ECO:0007669"/>
    <property type="project" value="UniProtKB-KW"/>
</dbReference>
<dbReference type="PANTHER" id="PTHR39178">
    <property type="entry name" value="HYPOTHETICAL RIBOSOME-ASSOCIATED PROTEIN"/>
    <property type="match status" value="1"/>
</dbReference>
<dbReference type="Gene3D" id="3.30.70.1490">
    <property type="entry name" value="Cysteine protease Prp"/>
    <property type="match status" value="1"/>
</dbReference>
<evidence type="ECO:0000256" key="1">
    <source>
        <dbReference type="ARBA" id="ARBA00022517"/>
    </source>
</evidence>
<gene>
    <name evidence="7" type="ORF">IAD01_03880</name>
</gene>
<dbReference type="InterPro" id="IPR007422">
    <property type="entry name" value="Peptidase_Prp"/>
</dbReference>
<keyword evidence="1" id="KW-0690">Ribosome biogenesis</keyword>
<evidence type="ECO:0000256" key="4">
    <source>
        <dbReference type="ARBA" id="ARBA00022807"/>
    </source>
</evidence>
<dbReference type="InterPro" id="IPR036764">
    <property type="entry name" value="Peptidase_Prp_sf"/>
</dbReference>
<dbReference type="Proteomes" id="UP000823982">
    <property type="component" value="Unassembled WGS sequence"/>
</dbReference>
<evidence type="ECO:0000313" key="7">
    <source>
        <dbReference type="EMBL" id="HIS24525.1"/>
    </source>
</evidence>
<organism evidence="7 8">
    <name type="scientific">Candidatus Faeciplasma gallinarum</name>
    <dbReference type="NCBI Taxonomy" id="2840799"/>
    <lineage>
        <taxon>Bacteria</taxon>
        <taxon>Bacillati</taxon>
        <taxon>Bacillota</taxon>
        <taxon>Clostridia</taxon>
        <taxon>Eubacteriales</taxon>
        <taxon>Oscillospiraceae</taxon>
        <taxon>Oscillospiraceae incertae sedis</taxon>
        <taxon>Candidatus Faeciplasma</taxon>
    </lineage>
</organism>
<evidence type="ECO:0000256" key="5">
    <source>
        <dbReference type="ARBA" id="ARBA00044503"/>
    </source>
</evidence>
<keyword evidence="4" id="KW-0788">Thiol protease</keyword>
<comment type="caution">
    <text evidence="7">The sequence shown here is derived from an EMBL/GenBank/DDBJ whole genome shotgun (WGS) entry which is preliminary data.</text>
</comment>
<accession>A0A9D1JIA0</accession>
<dbReference type="CDD" id="cd16332">
    <property type="entry name" value="Prp-like"/>
    <property type="match status" value="1"/>
</dbReference>
<dbReference type="EMBL" id="DVIR01000036">
    <property type="protein sequence ID" value="HIS24525.1"/>
    <property type="molecule type" value="Genomic_DNA"/>
</dbReference>
<dbReference type="PANTHER" id="PTHR39178:SF1">
    <property type="entry name" value="RIBOSOMAL-PROCESSING CYSTEINE PROTEASE PRP"/>
    <property type="match status" value="1"/>
</dbReference>
<dbReference type="GO" id="GO:0042254">
    <property type="term" value="P:ribosome biogenesis"/>
    <property type="evidence" value="ECO:0007669"/>
    <property type="project" value="UniProtKB-KW"/>
</dbReference>
<name>A0A9D1JIA0_9FIRM</name>
<dbReference type="Pfam" id="PF04327">
    <property type="entry name" value="Peptidase_Prp"/>
    <property type="match status" value="1"/>
</dbReference>
<keyword evidence="3" id="KW-0378">Hydrolase</keyword>